<dbReference type="RefSeq" id="WP_061142615.1">
    <property type="nucleotide sequence ID" value="NZ_LNNH01000025.1"/>
</dbReference>
<dbReference type="InterPro" id="IPR008767">
    <property type="entry name" value="Phage_SPP1_head-tail_adaptor"/>
</dbReference>
<dbReference type="Gene3D" id="2.40.10.270">
    <property type="entry name" value="Bacteriophage SPP1 head-tail adaptor protein"/>
    <property type="match status" value="1"/>
</dbReference>
<reference evidence="1 2" key="1">
    <citation type="submission" date="2015-11" db="EMBL/GenBank/DDBJ databases">
        <title>Genome Sequence of Bacillus simplex strain VanAntwerpen2.</title>
        <authorList>
            <person name="Couger M.B."/>
        </authorList>
    </citation>
    <scope>NUCLEOTIDE SEQUENCE [LARGE SCALE GENOMIC DNA]</scope>
    <source>
        <strain evidence="1 2">VanAntwerpen02</strain>
    </source>
</reference>
<comment type="caution">
    <text evidence="1">The sequence shown here is derived from an EMBL/GenBank/DDBJ whole genome shotgun (WGS) entry which is preliminary data.</text>
</comment>
<dbReference type="Pfam" id="PF05521">
    <property type="entry name" value="Phage_HCP"/>
    <property type="match status" value="1"/>
</dbReference>
<dbReference type="EMBL" id="LNNH01000025">
    <property type="protein sequence ID" value="KWW17974.1"/>
    <property type="molecule type" value="Genomic_DNA"/>
</dbReference>
<evidence type="ECO:0000313" key="2">
    <source>
        <dbReference type="Proteomes" id="UP000064189"/>
    </source>
</evidence>
<evidence type="ECO:0000313" key="1">
    <source>
        <dbReference type="EMBL" id="KWW17974.1"/>
    </source>
</evidence>
<dbReference type="AlphaFoldDB" id="A0A125QRT8"/>
<organism evidence="1 2">
    <name type="scientific">Peribacillus simplex</name>
    <dbReference type="NCBI Taxonomy" id="1478"/>
    <lineage>
        <taxon>Bacteria</taxon>
        <taxon>Bacillati</taxon>
        <taxon>Bacillota</taxon>
        <taxon>Bacilli</taxon>
        <taxon>Bacillales</taxon>
        <taxon>Bacillaceae</taxon>
        <taxon>Peribacillus</taxon>
    </lineage>
</organism>
<dbReference type="NCBIfam" id="TIGR01563">
    <property type="entry name" value="gp16_SPP1"/>
    <property type="match status" value="1"/>
</dbReference>
<name>A0A125QRT8_9BACI</name>
<proteinExistence type="predicted"/>
<protein>
    <recommendedName>
        <fullName evidence="3">Head-tail adaptor protein</fullName>
    </recommendedName>
</protein>
<gene>
    <name evidence="1" type="ORF">AS888_20910</name>
</gene>
<keyword evidence="2" id="KW-1185">Reference proteome</keyword>
<evidence type="ECO:0008006" key="3">
    <source>
        <dbReference type="Google" id="ProtNLM"/>
    </source>
</evidence>
<accession>A0A125QRT8</accession>
<sequence>MNPAKLDCRIEIGQNKSIKNPETKLNEMVWVPFHSCWAERYEPTGRALFEAAVSHLENEVFFNIRPKDGITPGMLLKYKGEEYTIGPVRYGTRKKNLTSLQCRRVD</sequence>
<dbReference type="Proteomes" id="UP000064189">
    <property type="component" value="Unassembled WGS sequence"/>
</dbReference>
<dbReference type="InterPro" id="IPR038666">
    <property type="entry name" value="SSP1_head-tail_sf"/>
</dbReference>